<dbReference type="GO" id="GO:0000139">
    <property type="term" value="C:Golgi membrane"/>
    <property type="evidence" value="ECO:0007669"/>
    <property type="project" value="InterPro"/>
</dbReference>
<comment type="caution">
    <text evidence="6">The sequence shown here is derived from an EMBL/GenBank/DDBJ whole genome shotgun (WGS) entry which is preliminary data.</text>
</comment>
<gene>
    <name evidence="6" type="primary">srf-3</name>
    <name evidence="6" type="ORF">E2C01_030522</name>
</gene>
<evidence type="ECO:0000313" key="6">
    <source>
        <dbReference type="EMBL" id="MPC37048.1"/>
    </source>
</evidence>
<keyword evidence="4" id="KW-1133">Transmembrane helix</keyword>
<dbReference type="GO" id="GO:0015165">
    <property type="term" value="F:pyrimidine nucleotide-sugar transmembrane transporter activity"/>
    <property type="evidence" value="ECO:0007669"/>
    <property type="project" value="InterPro"/>
</dbReference>
<dbReference type="Pfam" id="PF04142">
    <property type="entry name" value="Nuc_sug_transp"/>
    <property type="match status" value="1"/>
</dbReference>
<dbReference type="Proteomes" id="UP000324222">
    <property type="component" value="Unassembled WGS sequence"/>
</dbReference>
<evidence type="ECO:0000256" key="2">
    <source>
        <dbReference type="ARBA" id="ARBA00022597"/>
    </source>
</evidence>
<keyword evidence="3" id="KW-0812">Transmembrane</keyword>
<protein>
    <submittedName>
        <fullName evidence="6">UDP-galactose/UDP-N-acetylglucosamine transporter srf-3</fullName>
    </submittedName>
</protein>
<accession>A0A5B7EVG6</accession>
<evidence type="ECO:0000256" key="5">
    <source>
        <dbReference type="ARBA" id="ARBA00023136"/>
    </source>
</evidence>
<evidence type="ECO:0000313" key="7">
    <source>
        <dbReference type="Proteomes" id="UP000324222"/>
    </source>
</evidence>
<keyword evidence="2" id="KW-0813">Transport</keyword>
<keyword evidence="7" id="KW-1185">Reference proteome</keyword>
<organism evidence="6 7">
    <name type="scientific">Portunus trituberculatus</name>
    <name type="common">Swimming crab</name>
    <name type="synonym">Neptunus trituberculatus</name>
    <dbReference type="NCBI Taxonomy" id="210409"/>
    <lineage>
        <taxon>Eukaryota</taxon>
        <taxon>Metazoa</taxon>
        <taxon>Ecdysozoa</taxon>
        <taxon>Arthropoda</taxon>
        <taxon>Crustacea</taxon>
        <taxon>Multicrustacea</taxon>
        <taxon>Malacostraca</taxon>
        <taxon>Eumalacostraca</taxon>
        <taxon>Eucarida</taxon>
        <taxon>Decapoda</taxon>
        <taxon>Pleocyemata</taxon>
        <taxon>Brachyura</taxon>
        <taxon>Eubrachyura</taxon>
        <taxon>Portunoidea</taxon>
        <taxon>Portunidae</taxon>
        <taxon>Portuninae</taxon>
        <taxon>Portunus</taxon>
    </lineage>
</organism>
<evidence type="ECO:0000256" key="3">
    <source>
        <dbReference type="ARBA" id="ARBA00022692"/>
    </source>
</evidence>
<dbReference type="InterPro" id="IPR007271">
    <property type="entry name" value="Nuc_sug_transpt"/>
</dbReference>
<sequence length="113" mass="12640">MAEVVKLLASLLLVYKQEGSLQHLTLPPGVVPQHWFMTLHTHIWQQKMDTLKVSVPSFIYLVQNNLLYVSASNLDAATYQINAQDMVRLSDLAYPNLTCPARQCGCGCGHIPM</sequence>
<evidence type="ECO:0000256" key="4">
    <source>
        <dbReference type="ARBA" id="ARBA00022989"/>
    </source>
</evidence>
<dbReference type="EMBL" id="VSRR010003670">
    <property type="protein sequence ID" value="MPC37048.1"/>
    <property type="molecule type" value="Genomic_DNA"/>
</dbReference>
<evidence type="ECO:0000256" key="1">
    <source>
        <dbReference type="ARBA" id="ARBA00004141"/>
    </source>
</evidence>
<name>A0A5B7EVG6_PORTR</name>
<dbReference type="AlphaFoldDB" id="A0A5B7EVG6"/>
<proteinExistence type="predicted"/>
<comment type="subcellular location">
    <subcellularLocation>
        <location evidence="1">Membrane</location>
        <topology evidence="1">Multi-pass membrane protein</topology>
    </subcellularLocation>
</comment>
<reference evidence="6 7" key="1">
    <citation type="submission" date="2019-05" db="EMBL/GenBank/DDBJ databases">
        <title>Another draft genome of Portunus trituberculatus and its Hox gene families provides insights of decapod evolution.</title>
        <authorList>
            <person name="Jeong J.-H."/>
            <person name="Song I."/>
            <person name="Kim S."/>
            <person name="Choi T."/>
            <person name="Kim D."/>
            <person name="Ryu S."/>
            <person name="Kim W."/>
        </authorList>
    </citation>
    <scope>NUCLEOTIDE SEQUENCE [LARGE SCALE GENOMIC DNA]</scope>
    <source>
        <tissue evidence="6">Muscle</tissue>
    </source>
</reference>
<dbReference type="PANTHER" id="PTHR10231">
    <property type="entry name" value="NUCLEOTIDE-SUGAR TRANSMEMBRANE TRANSPORTER"/>
    <property type="match status" value="1"/>
</dbReference>
<dbReference type="OrthoDB" id="408493at2759"/>
<keyword evidence="2" id="KW-0762">Sugar transport</keyword>
<keyword evidence="5" id="KW-0472">Membrane</keyword>